<evidence type="ECO:0000313" key="1">
    <source>
        <dbReference type="EMBL" id="AHH98228.1"/>
    </source>
</evidence>
<dbReference type="RefSeq" id="WP_025358257.1">
    <property type="nucleotide sequence ID" value="NZ_CP007155.1"/>
</dbReference>
<dbReference type="AlphaFoldDB" id="W5WAS7"/>
<gene>
    <name evidence="1" type="ORF">KALB_4866</name>
</gene>
<dbReference type="Proteomes" id="UP000019225">
    <property type="component" value="Chromosome"/>
</dbReference>
<dbReference type="EMBL" id="CP007155">
    <property type="protein sequence ID" value="AHH98228.1"/>
    <property type="molecule type" value="Genomic_DNA"/>
</dbReference>
<proteinExistence type="predicted"/>
<dbReference type="HOGENOM" id="CLU_2316613_0_0_11"/>
<accession>W5WAS7</accession>
<organism evidence="1 2">
    <name type="scientific">Kutzneria albida DSM 43870</name>
    <dbReference type="NCBI Taxonomy" id="1449976"/>
    <lineage>
        <taxon>Bacteria</taxon>
        <taxon>Bacillati</taxon>
        <taxon>Actinomycetota</taxon>
        <taxon>Actinomycetes</taxon>
        <taxon>Pseudonocardiales</taxon>
        <taxon>Pseudonocardiaceae</taxon>
        <taxon>Kutzneria</taxon>
    </lineage>
</organism>
<dbReference type="STRING" id="1449976.KALB_4866"/>
<keyword evidence="2" id="KW-1185">Reference proteome</keyword>
<protein>
    <submittedName>
        <fullName evidence="1">Uncharacterized protein</fullName>
    </submittedName>
</protein>
<reference evidence="1 2" key="1">
    <citation type="journal article" date="2014" name="BMC Genomics">
        <title>Complete genome sequence of producer of the glycopeptide antibiotic Aculeximycin Kutzneria albida DSM 43870T, a representative of minor genus of Pseudonocardiaceae.</title>
        <authorList>
            <person name="Rebets Y."/>
            <person name="Tokovenko B."/>
            <person name="Lushchyk I."/>
            <person name="Ruckert C."/>
            <person name="Zaburannyi N."/>
            <person name="Bechthold A."/>
            <person name="Kalinowski J."/>
            <person name="Luzhetskyy A."/>
        </authorList>
    </citation>
    <scope>NUCLEOTIDE SEQUENCE [LARGE SCALE GENOMIC DNA]</scope>
    <source>
        <strain evidence="1">DSM 43870</strain>
    </source>
</reference>
<dbReference type="KEGG" id="kal:KALB_4866"/>
<name>W5WAS7_9PSEU</name>
<sequence>MNTPPIQHGTLAAVWRHRRHRTRLCPPCSKVRIERDIAWKIRTGRKPTLAVDIADLQKALTGGDLAVILADRHGALVVDAIRARRPHLSSSVSGVSARG</sequence>
<evidence type="ECO:0000313" key="2">
    <source>
        <dbReference type="Proteomes" id="UP000019225"/>
    </source>
</evidence>